<gene>
    <name evidence="1" type="ORF">A2682_00185</name>
</gene>
<evidence type="ECO:0000313" key="1">
    <source>
        <dbReference type="EMBL" id="OHA48242.1"/>
    </source>
</evidence>
<accession>A0A1G2PKU9</accession>
<name>A0A1G2PKU9_TERXR</name>
<organism evidence="1 2">
    <name type="scientific">Terrybacteria sp. (strain RIFCSPHIGHO2_01_FULL_58_15)</name>
    <dbReference type="NCBI Taxonomy" id="1802363"/>
    <lineage>
        <taxon>Bacteria</taxon>
        <taxon>Candidatus Terryibacteriota</taxon>
    </lineage>
</organism>
<reference evidence="1 2" key="1">
    <citation type="journal article" date="2016" name="Nat. Commun.">
        <title>Thousands of microbial genomes shed light on interconnected biogeochemical processes in an aquifer system.</title>
        <authorList>
            <person name="Anantharaman K."/>
            <person name="Brown C.T."/>
            <person name="Hug L.A."/>
            <person name="Sharon I."/>
            <person name="Castelle C.J."/>
            <person name="Probst A.J."/>
            <person name="Thomas B.C."/>
            <person name="Singh A."/>
            <person name="Wilkins M.J."/>
            <person name="Karaoz U."/>
            <person name="Brodie E.L."/>
            <person name="Williams K.H."/>
            <person name="Hubbard S.S."/>
            <person name="Banfield J.F."/>
        </authorList>
    </citation>
    <scope>NUCLEOTIDE SEQUENCE [LARGE SCALE GENOMIC DNA]</scope>
    <source>
        <strain evidence="2">RIFCSPHIGHO2_01_FULL_58_15</strain>
    </source>
</reference>
<dbReference type="Proteomes" id="UP000178690">
    <property type="component" value="Unassembled WGS sequence"/>
</dbReference>
<sequence>MQPIAISQTFMMETWQCQACKRQAQLTWADLGKTIQSLTWHLEPQQDPPVSPPAPNALDAFAELDGLVEERFAAVPDLAVPAAGQITAQCREYHRETGEMSSAGPYARSVLLFTIDMHPRLGPAERVMRICAMPIRILERHIPHICRSLTFETKAHWQTPGTFDPEKEHFVFVREYPVAIRLVVPRERVPEPAAN</sequence>
<dbReference type="AlphaFoldDB" id="A0A1G2PKU9"/>
<protein>
    <submittedName>
        <fullName evidence="1">Uncharacterized protein</fullName>
    </submittedName>
</protein>
<dbReference type="EMBL" id="MHST01000023">
    <property type="protein sequence ID" value="OHA48242.1"/>
    <property type="molecule type" value="Genomic_DNA"/>
</dbReference>
<evidence type="ECO:0000313" key="2">
    <source>
        <dbReference type="Proteomes" id="UP000178690"/>
    </source>
</evidence>
<proteinExistence type="predicted"/>
<comment type="caution">
    <text evidence="1">The sequence shown here is derived from an EMBL/GenBank/DDBJ whole genome shotgun (WGS) entry which is preliminary data.</text>
</comment>